<dbReference type="AlphaFoldDB" id="A0A165U5X3"/>
<organism evidence="1 2">
    <name type="scientific">Daedalea quercina L-15889</name>
    <dbReference type="NCBI Taxonomy" id="1314783"/>
    <lineage>
        <taxon>Eukaryota</taxon>
        <taxon>Fungi</taxon>
        <taxon>Dikarya</taxon>
        <taxon>Basidiomycota</taxon>
        <taxon>Agaricomycotina</taxon>
        <taxon>Agaricomycetes</taxon>
        <taxon>Polyporales</taxon>
        <taxon>Fomitopsis</taxon>
    </lineage>
</organism>
<dbReference type="EMBL" id="KV429033">
    <property type="protein sequence ID" value="KZT74440.1"/>
    <property type="molecule type" value="Genomic_DNA"/>
</dbReference>
<evidence type="ECO:0000313" key="1">
    <source>
        <dbReference type="EMBL" id="KZT74440.1"/>
    </source>
</evidence>
<reference evidence="1 2" key="1">
    <citation type="journal article" date="2016" name="Mol. Biol. Evol.">
        <title>Comparative Genomics of Early-Diverging Mushroom-Forming Fungi Provides Insights into the Origins of Lignocellulose Decay Capabilities.</title>
        <authorList>
            <person name="Nagy L.G."/>
            <person name="Riley R."/>
            <person name="Tritt A."/>
            <person name="Adam C."/>
            <person name="Daum C."/>
            <person name="Floudas D."/>
            <person name="Sun H."/>
            <person name="Yadav J.S."/>
            <person name="Pangilinan J."/>
            <person name="Larsson K.H."/>
            <person name="Matsuura K."/>
            <person name="Barry K."/>
            <person name="Labutti K."/>
            <person name="Kuo R."/>
            <person name="Ohm R.A."/>
            <person name="Bhattacharya S.S."/>
            <person name="Shirouzu T."/>
            <person name="Yoshinaga Y."/>
            <person name="Martin F.M."/>
            <person name="Grigoriev I.V."/>
            <person name="Hibbett D.S."/>
        </authorList>
    </citation>
    <scope>NUCLEOTIDE SEQUENCE [LARGE SCALE GENOMIC DNA]</scope>
    <source>
        <strain evidence="1 2">L-15889</strain>
    </source>
</reference>
<protein>
    <submittedName>
        <fullName evidence="1">Uncharacterized protein</fullName>
    </submittedName>
</protein>
<gene>
    <name evidence="1" type="ORF">DAEQUDRAFT_193617</name>
</gene>
<proteinExistence type="predicted"/>
<sequence>MPHSGRQSHYRRPLRLCAQNNAVSIERVRRFRAQGSRALHRVEERYAVAMVEEERQLTSDHDRLSAWQTVSPLPAQKRAMIVLAMDARLPRKVLCYPQVLSGLFGCVSESRLICVEPCQGNCRRYLDVLLHRPEHSDLIRIVTGWRDGIGMCRRASAAERSAKLEGLLVTGVMAAWACHMKPGLRAAMQRSGGEKAPELRM</sequence>
<dbReference type="Proteomes" id="UP000076727">
    <property type="component" value="Unassembled WGS sequence"/>
</dbReference>
<name>A0A165U5X3_9APHY</name>
<keyword evidence="2" id="KW-1185">Reference proteome</keyword>
<accession>A0A165U5X3</accession>
<evidence type="ECO:0000313" key="2">
    <source>
        <dbReference type="Proteomes" id="UP000076727"/>
    </source>
</evidence>